<evidence type="ECO:0000313" key="13">
    <source>
        <dbReference type="EMBL" id="ALJ27787.1"/>
    </source>
</evidence>
<sequence length="340" mass="37972">MRSMDPGISPAVAPANPPCVINCTWYGEDGTLRNLSLDSISDVLEASSRGFVWVGLYEPDDAVLDKVQAEFGLHDLAIEDTRKAHQRPKVETYGDSLFVVVHTAQVVEERIRYGETHAFLGPRYLVTVRHGASLSYAPVRARLEREHDLVAQGPSFCLYAVLDAVVDNYLPITDSFGDTLDSLEKDIFAENYRRRTVIRLYDLKRELNKMRLAVTPLQDALAQLQRNPVQLLNDDARLYLRDVQDHAARVNDAIDTLREMLGTALSVNLSLVTLAQGETVKQLGAWAALLAAPTLITSWYGMNFTHMPELGGRFAYPLLVLIVGAVCAVLYRLFKRSGWL</sequence>
<dbReference type="GO" id="GO:0050897">
    <property type="term" value="F:cobalt ion binding"/>
    <property type="evidence" value="ECO:0007669"/>
    <property type="project" value="TreeGrafter"/>
</dbReference>
<comment type="catalytic activity">
    <reaction evidence="10">
        <text>Mg(2+)(in) = Mg(2+)(out)</text>
        <dbReference type="Rhea" id="RHEA:29827"/>
        <dbReference type="ChEBI" id="CHEBI:18420"/>
    </reaction>
</comment>
<dbReference type="FunFam" id="1.20.58.340:FF:000004">
    <property type="entry name" value="Magnesium transport protein CorA"/>
    <property type="match status" value="1"/>
</dbReference>
<evidence type="ECO:0000256" key="2">
    <source>
        <dbReference type="ARBA" id="ARBA00009765"/>
    </source>
</evidence>
<dbReference type="Proteomes" id="UP000061010">
    <property type="component" value="Chromosome"/>
</dbReference>
<dbReference type="Gene3D" id="1.20.58.340">
    <property type="entry name" value="Magnesium transport protein CorA, transmembrane region"/>
    <property type="match status" value="2"/>
</dbReference>
<keyword evidence="4" id="KW-1003">Cell membrane</keyword>
<dbReference type="Gene3D" id="3.30.460.20">
    <property type="entry name" value="CorA soluble domain-like"/>
    <property type="match status" value="1"/>
</dbReference>
<dbReference type="GO" id="GO:0000287">
    <property type="term" value="F:magnesium ion binding"/>
    <property type="evidence" value="ECO:0007669"/>
    <property type="project" value="TreeGrafter"/>
</dbReference>
<dbReference type="GO" id="GO:0005886">
    <property type="term" value="C:plasma membrane"/>
    <property type="evidence" value="ECO:0007669"/>
    <property type="project" value="UniProtKB-SubCell"/>
</dbReference>
<comment type="similarity">
    <text evidence="2">Belongs to the CorA metal ion transporter (MIT) (TC 1.A.35) family.</text>
</comment>
<comment type="function">
    <text evidence="11">Mediates influx of magnesium ions. Alternates between open and closed states. Activated by low cytoplasmic Mg(2+) levels. Inactive when cytoplasmic Mg(2+) levels are high.</text>
</comment>
<dbReference type="PANTHER" id="PTHR46494:SF1">
    <property type="entry name" value="CORA FAMILY METAL ION TRANSPORTER (EUROFUNG)"/>
    <property type="match status" value="1"/>
</dbReference>
<dbReference type="PATRIC" id="fig|128780.6.peg.1397"/>
<protein>
    <submittedName>
        <fullName evidence="13">Transmembrane magnesium/cobalt transport protein</fullName>
    </submittedName>
</protein>
<proteinExistence type="inferred from homology"/>
<keyword evidence="14" id="KW-1185">Reference proteome</keyword>
<name>A0A0S1AYH2_9GAMM</name>
<evidence type="ECO:0000256" key="6">
    <source>
        <dbReference type="ARBA" id="ARBA00022842"/>
    </source>
</evidence>
<evidence type="ECO:0000256" key="4">
    <source>
        <dbReference type="ARBA" id="ARBA00022475"/>
    </source>
</evidence>
<dbReference type="EMBL" id="CP012900">
    <property type="protein sequence ID" value="ALJ27787.1"/>
    <property type="molecule type" value="Genomic_DNA"/>
</dbReference>
<dbReference type="GO" id="GO:0015087">
    <property type="term" value="F:cobalt ion transmembrane transporter activity"/>
    <property type="evidence" value="ECO:0007669"/>
    <property type="project" value="TreeGrafter"/>
</dbReference>
<keyword evidence="8" id="KW-0406">Ion transport</keyword>
<dbReference type="SUPFAM" id="SSF143865">
    <property type="entry name" value="CorA soluble domain-like"/>
    <property type="match status" value="1"/>
</dbReference>
<dbReference type="InterPro" id="IPR045863">
    <property type="entry name" value="CorA_TM1_TM2"/>
</dbReference>
<dbReference type="CDD" id="cd12830">
    <property type="entry name" value="MtCorA-like"/>
    <property type="match status" value="1"/>
</dbReference>
<dbReference type="InterPro" id="IPR002523">
    <property type="entry name" value="MgTranspt_CorA/ZnTranspt_ZntB"/>
</dbReference>
<evidence type="ECO:0000313" key="14">
    <source>
        <dbReference type="Proteomes" id="UP000061010"/>
    </source>
</evidence>
<evidence type="ECO:0000256" key="5">
    <source>
        <dbReference type="ARBA" id="ARBA00022692"/>
    </source>
</evidence>
<reference evidence="13 14" key="1">
    <citation type="journal article" date="2015" name="Genome Announc.">
        <title>Complete Genome Sequencing of Stenotrophomonas acidaminiphila ZAC14D2_NAIMI4_2, a Multidrug-Resistant Strain Isolated from Sediments of a Polluted River in Mexico, Uncovers New Antibiotic Resistance Genes and a Novel Class-II Lasso Peptide Biosynthesis Gene Cluster.</title>
        <authorList>
            <person name="Vinuesa P."/>
            <person name="Ochoa-Sanchez L.E."/>
        </authorList>
    </citation>
    <scope>NUCLEOTIDE SEQUENCE [LARGE SCALE GENOMIC DNA]</scope>
    <source>
        <strain evidence="13 14">ZAC14D2_NAIMI4_2</strain>
    </source>
</reference>
<dbReference type="GO" id="GO:0015095">
    <property type="term" value="F:magnesium ion transmembrane transporter activity"/>
    <property type="evidence" value="ECO:0007669"/>
    <property type="project" value="TreeGrafter"/>
</dbReference>
<dbReference type="InterPro" id="IPR045861">
    <property type="entry name" value="CorA_cytoplasmic_dom"/>
</dbReference>
<feature type="transmembrane region" description="Helical" evidence="12">
    <location>
        <begin position="283"/>
        <end position="302"/>
    </location>
</feature>
<evidence type="ECO:0000256" key="1">
    <source>
        <dbReference type="ARBA" id="ARBA00004651"/>
    </source>
</evidence>
<keyword evidence="6" id="KW-0460">Magnesium</keyword>
<evidence type="ECO:0000256" key="7">
    <source>
        <dbReference type="ARBA" id="ARBA00022989"/>
    </source>
</evidence>
<keyword evidence="7 12" id="KW-1133">Transmembrane helix</keyword>
<feature type="transmembrane region" description="Helical" evidence="12">
    <location>
        <begin position="314"/>
        <end position="334"/>
    </location>
</feature>
<dbReference type="Pfam" id="PF01544">
    <property type="entry name" value="CorA"/>
    <property type="match status" value="1"/>
</dbReference>
<evidence type="ECO:0000256" key="9">
    <source>
        <dbReference type="ARBA" id="ARBA00023136"/>
    </source>
</evidence>
<comment type="subcellular location">
    <subcellularLocation>
        <location evidence="1">Cell membrane</location>
        <topology evidence="1">Multi-pass membrane protein</topology>
    </subcellularLocation>
</comment>
<organism evidence="13 14">
    <name type="scientific">Stenotrophomonas acidaminiphila</name>
    <dbReference type="NCBI Taxonomy" id="128780"/>
    <lineage>
        <taxon>Bacteria</taxon>
        <taxon>Pseudomonadati</taxon>
        <taxon>Pseudomonadota</taxon>
        <taxon>Gammaproteobacteria</taxon>
        <taxon>Lysobacterales</taxon>
        <taxon>Lysobacteraceae</taxon>
        <taxon>Stenotrophomonas</taxon>
    </lineage>
</organism>
<evidence type="ECO:0000256" key="10">
    <source>
        <dbReference type="ARBA" id="ARBA00034269"/>
    </source>
</evidence>
<evidence type="ECO:0000256" key="8">
    <source>
        <dbReference type="ARBA" id="ARBA00023065"/>
    </source>
</evidence>
<dbReference type="OrthoDB" id="9803416at2"/>
<dbReference type="SUPFAM" id="SSF144083">
    <property type="entry name" value="Magnesium transport protein CorA, transmembrane region"/>
    <property type="match status" value="1"/>
</dbReference>
<keyword evidence="9 12" id="KW-0472">Membrane</keyword>
<gene>
    <name evidence="13" type="primary">corA_2</name>
    <name evidence="13" type="ORF">AOT14_13840</name>
</gene>
<evidence type="ECO:0000256" key="11">
    <source>
        <dbReference type="ARBA" id="ARBA00045497"/>
    </source>
</evidence>
<dbReference type="AlphaFoldDB" id="A0A0S1AYH2"/>
<evidence type="ECO:0000256" key="12">
    <source>
        <dbReference type="SAM" id="Phobius"/>
    </source>
</evidence>
<dbReference type="KEGG" id="sacz:AOT14_13840"/>
<keyword evidence="3" id="KW-0813">Transport</keyword>
<keyword evidence="5 12" id="KW-0812">Transmembrane</keyword>
<dbReference type="PANTHER" id="PTHR46494">
    <property type="entry name" value="CORA FAMILY METAL ION TRANSPORTER (EUROFUNG)"/>
    <property type="match status" value="1"/>
</dbReference>
<evidence type="ECO:0000256" key="3">
    <source>
        <dbReference type="ARBA" id="ARBA00022448"/>
    </source>
</evidence>
<accession>A0A0S1AYH2</accession>